<feature type="transmembrane region" description="Helical" evidence="1">
    <location>
        <begin position="12"/>
        <end position="36"/>
    </location>
</feature>
<sequence>MYNFNGSKRKRQLIALISLVVIAAMVVTTLVSALIYG</sequence>
<dbReference type="STRING" id="301302.ERS852420_00117"/>
<evidence type="ECO:0000313" key="2">
    <source>
        <dbReference type="EMBL" id="CRL34948.1"/>
    </source>
</evidence>
<protein>
    <recommendedName>
        <fullName evidence="6">DUF4044 domain-containing protein</fullName>
    </recommendedName>
</protein>
<keyword evidence="1" id="KW-0472">Membrane</keyword>
<keyword evidence="4" id="KW-1185">Reference proteome</keyword>
<evidence type="ECO:0008006" key="6">
    <source>
        <dbReference type="Google" id="ProtNLM"/>
    </source>
</evidence>
<dbReference type="Proteomes" id="UP000049979">
    <property type="component" value="Unassembled WGS sequence"/>
</dbReference>
<evidence type="ECO:0000313" key="5">
    <source>
        <dbReference type="Proteomes" id="UP000095495"/>
    </source>
</evidence>
<keyword evidence="1" id="KW-1133">Transmembrane helix</keyword>
<proteinExistence type="predicted"/>
<dbReference type="EMBL" id="CYXV01000001">
    <property type="protein sequence ID" value="CUM70364.1"/>
    <property type="molecule type" value="Genomic_DNA"/>
</dbReference>
<dbReference type="AlphaFoldDB" id="A0A0M6WGK0"/>
<reference evidence="2" key="2">
    <citation type="submission" date="2015-05" db="EMBL/GenBank/DDBJ databases">
        <authorList>
            <person name="Wang D.B."/>
            <person name="Wang M."/>
        </authorList>
    </citation>
    <scope>NUCLEOTIDE SEQUENCE [LARGE SCALE GENOMIC DNA]</scope>
    <source>
        <strain evidence="2">M72</strain>
    </source>
</reference>
<evidence type="ECO:0000313" key="3">
    <source>
        <dbReference type="EMBL" id="CUM70364.1"/>
    </source>
</evidence>
<name>A0A0M6WGK0_9FIRM</name>
<keyword evidence="1" id="KW-0812">Transmembrane</keyword>
<evidence type="ECO:0000313" key="4">
    <source>
        <dbReference type="Proteomes" id="UP000049979"/>
    </source>
</evidence>
<evidence type="ECO:0000256" key="1">
    <source>
        <dbReference type="SAM" id="Phobius"/>
    </source>
</evidence>
<gene>
    <name evidence="3" type="ORF">ERS852420_00117</name>
    <name evidence="2" type="ORF">M72_22671</name>
</gene>
<dbReference type="Proteomes" id="UP000095495">
    <property type="component" value="Unassembled WGS sequence"/>
</dbReference>
<organism evidence="2 4">
    <name type="scientific">Roseburia faecis</name>
    <dbReference type="NCBI Taxonomy" id="301302"/>
    <lineage>
        <taxon>Bacteria</taxon>
        <taxon>Bacillati</taxon>
        <taxon>Bacillota</taxon>
        <taxon>Clostridia</taxon>
        <taxon>Lachnospirales</taxon>
        <taxon>Lachnospiraceae</taxon>
        <taxon>Roseburia</taxon>
    </lineage>
</organism>
<accession>A0A0M6WGK0</accession>
<dbReference type="EMBL" id="CVRR01000007">
    <property type="protein sequence ID" value="CRL34948.1"/>
    <property type="molecule type" value="Genomic_DNA"/>
</dbReference>
<reference evidence="4" key="1">
    <citation type="submission" date="2015-05" db="EMBL/GenBank/DDBJ databases">
        <authorList>
            <consortium name="Pathogen Informatics"/>
        </authorList>
    </citation>
    <scope>NUCLEOTIDE SEQUENCE [LARGE SCALE GENOMIC DNA]</scope>
    <source>
        <strain evidence="3 5">2789STDY5608863</strain>
        <strain evidence="4">M72</strain>
    </source>
</reference>